<evidence type="ECO:0000256" key="2">
    <source>
        <dbReference type="ARBA" id="ARBA00007639"/>
    </source>
</evidence>
<accession>A0AA94PK61</accession>
<dbReference type="Proteomes" id="UP000295506">
    <property type="component" value="Unassembled WGS sequence"/>
</dbReference>
<dbReference type="Gene3D" id="3.40.50.2300">
    <property type="match status" value="2"/>
</dbReference>
<gene>
    <name evidence="5" type="ORF">EDC59_12110</name>
</gene>
<feature type="chain" id="PRO_5041739497" evidence="3">
    <location>
        <begin position="36"/>
        <end position="326"/>
    </location>
</feature>
<dbReference type="GO" id="GO:0030288">
    <property type="term" value="C:outer membrane-bounded periplasmic space"/>
    <property type="evidence" value="ECO:0007669"/>
    <property type="project" value="TreeGrafter"/>
</dbReference>
<sequence>MVDRKSILRMRTSSAGLLLCLLLAAFLSPAVPARAERQLYVIVAKSVSDANYHRVYDAAREEARRNGDRVILTGGEGKAHFRLQDRAVREALRRKPDGLAISVLRSRYLAENSFRDVARDRVPVVTFDSDFTEKYRGLRTGYIGTDNVELGRVLGRETIRLRPSGGTVAVMTGGLDDTNLNDRIQGLGEVLDLGREACGWRLDPRSPLPCRDSYPQALEQLQALLEDPAVDVIVSVGWWAQMSDGYEQLIRRHMRQLDDGTKIVIFAGAHPTQLALFRKGLSHVNIGLDFEEMGRLCYRYLAVLAGGGTVPAETWTGFKVYRRKDR</sequence>
<dbReference type="EMBL" id="SOBK01000021">
    <property type="protein sequence ID" value="TDT81344.1"/>
    <property type="molecule type" value="Genomic_DNA"/>
</dbReference>
<dbReference type="PANTHER" id="PTHR30036:SF7">
    <property type="entry name" value="ABC TRANSPORTER PERIPLASMIC-BINDING PROTEIN YPHF"/>
    <property type="match status" value="1"/>
</dbReference>
<proteinExistence type="inferred from homology"/>
<evidence type="ECO:0000313" key="6">
    <source>
        <dbReference type="Proteomes" id="UP000295506"/>
    </source>
</evidence>
<reference evidence="5 6" key="1">
    <citation type="submission" date="2019-03" db="EMBL/GenBank/DDBJ databases">
        <title>Genomic Encyclopedia of Type Strains, Phase IV (KMG-IV): sequencing the most valuable type-strain genomes for metagenomic binning, comparative biology and taxonomic classification.</title>
        <authorList>
            <person name="Goeker M."/>
        </authorList>
    </citation>
    <scope>NUCLEOTIDE SEQUENCE [LARGE SCALE GENOMIC DNA]</scope>
    <source>
        <strain evidence="5 6">DSM 101483</strain>
    </source>
</reference>
<evidence type="ECO:0000256" key="1">
    <source>
        <dbReference type="ARBA" id="ARBA00004196"/>
    </source>
</evidence>
<dbReference type="InterPro" id="IPR028082">
    <property type="entry name" value="Peripla_BP_I"/>
</dbReference>
<evidence type="ECO:0000256" key="3">
    <source>
        <dbReference type="SAM" id="SignalP"/>
    </source>
</evidence>
<feature type="signal peptide" evidence="3">
    <location>
        <begin position="1"/>
        <end position="35"/>
    </location>
</feature>
<comment type="subcellular location">
    <subcellularLocation>
        <location evidence="1">Cell envelope</location>
    </subcellularLocation>
</comment>
<keyword evidence="3" id="KW-0732">Signal</keyword>
<comment type="caution">
    <text evidence="5">The sequence shown here is derived from an EMBL/GenBank/DDBJ whole genome shotgun (WGS) entry which is preliminary data.</text>
</comment>
<protein>
    <submittedName>
        <fullName evidence="5">Monosaccharide ABC transporter substrate-binding protein (CUT2 family)</fullName>
    </submittedName>
</protein>
<evidence type="ECO:0000313" key="5">
    <source>
        <dbReference type="EMBL" id="TDT81344.1"/>
    </source>
</evidence>
<comment type="similarity">
    <text evidence="2">Belongs to the bacterial solute-binding protein 2 family.</text>
</comment>
<dbReference type="SUPFAM" id="SSF53822">
    <property type="entry name" value="Periplasmic binding protein-like I"/>
    <property type="match status" value="1"/>
</dbReference>
<dbReference type="Pfam" id="PF13407">
    <property type="entry name" value="Peripla_BP_4"/>
    <property type="match status" value="1"/>
</dbReference>
<dbReference type="InterPro" id="IPR050555">
    <property type="entry name" value="Bact_Solute-Bind_Prot2"/>
</dbReference>
<dbReference type="GO" id="GO:0030246">
    <property type="term" value="F:carbohydrate binding"/>
    <property type="evidence" value="ECO:0007669"/>
    <property type="project" value="TreeGrafter"/>
</dbReference>
<evidence type="ECO:0000259" key="4">
    <source>
        <dbReference type="Pfam" id="PF13407"/>
    </source>
</evidence>
<feature type="domain" description="Periplasmic binding protein" evidence="4">
    <location>
        <begin position="42"/>
        <end position="307"/>
    </location>
</feature>
<dbReference type="InterPro" id="IPR025997">
    <property type="entry name" value="SBP_2_dom"/>
</dbReference>
<dbReference type="AlphaFoldDB" id="A0AA94PK61"/>
<organism evidence="5 6">
    <name type="scientific">Pseudodesulfovibrio indicus</name>
    <dbReference type="NCBI Taxonomy" id="1716143"/>
    <lineage>
        <taxon>Bacteria</taxon>
        <taxon>Pseudomonadati</taxon>
        <taxon>Thermodesulfobacteriota</taxon>
        <taxon>Desulfovibrionia</taxon>
        <taxon>Desulfovibrionales</taxon>
        <taxon>Desulfovibrionaceae</taxon>
    </lineage>
</organism>
<dbReference type="PANTHER" id="PTHR30036">
    <property type="entry name" value="D-XYLOSE-BINDING PERIPLASMIC PROTEIN"/>
    <property type="match status" value="1"/>
</dbReference>
<name>A0AA94PK61_9BACT</name>